<dbReference type="OrthoDB" id="9812968at2"/>
<dbReference type="RefSeq" id="WP_014501033.1">
    <property type="nucleotide sequence ID" value="NC_017262.1"/>
</dbReference>
<dbReference type="AlphaFoldDB" id="A0A0H3G356"/>
<evidence type="ECO:0000256" key="1">
    <source>
        <dbReference type="ARBA" id="ARBA00006738"/>
    </source>
</evidence>
<dbReference type="SUPFAM" id="SSF52980">
    <property type="entry name" value="Restriction endonuclease-like"/>
    <property type="match status" value="1"/>
</dbReference>
<dbReference type="EMBL" id="CP002850">
    <property type="protein sequence ID" value="AEH63203.1"/>
    <property type="molecule type" value="Genomic_DNA"/>
</dbReference>
<organism evidence="2 3">
    <name type="scientific">Zymomonas mobilis subsp. mobilis (strain ATCC 10988 / DSM 424 / LMG 404 / NCIMB 8938 / NRRL B-806 / ZM1)</name>
    <dbReference type="NCBI Taxonomy" id="555217"/>
    <lineage>
        <taxon>Bacteria</taxon>
        <taxon>Pseudomonadati</taxon>
        <taxon>Pseudomonadota</taxon>
        <taxon>Alphaproteobacteria</taxon>
        <taxon>Sphingomonadales</taxon>
        <taxon>Zymomonadaceae</taxon>
        <taxon>Zymomonas</taxon>
    </lineage>
</organism>
<evidence type="ECO:0000313" key="2">
    <source>
        <dbReference type="EMBL" id="AEH63203.1"/>
    </source>
</evidence>
<sequence length="128" mass="15754">MHKDRRIKRKKAERLGRLGEIVSLWWLRFHGWHIIKHGRRVRTPSGEIDIIARRGRRLNFIEVKTRRSKEDLDQAIDYNRLKRVVAAARFLAPRLMRPDDEITIDVILWRPWHWPKHLHNIWHENDFY</sequence>
<proteinExistence type="inferred from homology"/>
<dbReference type="HOGENOM" id="CLU_115353_0_2_5"/>
<reference evidence="2 3" key="1">
    <citation type="journal article" date="2011" name="J. Bacteriol.">
        <title>Genome sequence of the ethanol-producing Zymomonas mobilis subsp. mobilis lectotype strain ATCC 10988.</title>
        <authorList>
            <person name="Pappas K.M."/>
            <person name="Kouvelis V.N."/>
            <person name="Saunders E."/>
            <person name="Brettin T.S."/>
            <person name="Bruce D."/>
            <person name="Detter C."/>
            <person name="Balakireva M."/>
            <person name="Han C.S."/>
            <person name="Savvakis G."/>
            <person name="Kyrpides N.C."/>
            <person name="Typas M.A."/>
        </authorList>
    </citation>
    <scope>NUCLEOTIDE SEQUENCE [LARGE SCALE GENOMIC DNA]</scope>
    <source>
        <strain evidence="3">ATCC 10988 / DSM 424 / CCUG 17860 / LMG 404 / NCIMB 8938 / NRRL B-806 / ZM1</strain>
    </source>
</reference>
<dbReference type="KEGG" id="zmm:Zmob_1383"/>
<dbReference type="InterPro" id="IPR003509">
    <property type="entry name" value="UPF0102_YraN-like"/>
</dbReference>
<comment type="similarity">
    <text evidence="1">Belongs to the UPF0102 family.</text>
</comment>
<dbReference type="PANTHER" id="PTHR34039">
    <property type="entry name" value="UPF0102 PROTEIN YRAN"/>
    <property type="match status" value="1"/>
</dbReference>
<protein>
    <submittedName>
        <fullName evidence="2">Uncharacterized protein</fullName>
    </submittedName>
</protein>
<dbReference type="Proteomes" id="UP000001494">
    <property type="component" value="Chromosome"/>
</dbReference>
<dbReference type="InterPro" id="IPR011856">
    <property type="entry name" value="tRNA_endonuc-like_dom_sf"/>
</dbReference>
<dbReference type="InterPro" id="IPR011335">
    <property type="entry name" value="Restrct_endonuc-II-like"/>
</dbReference>
<dbReference type="eggNOG" id="COG0792">
    <property type="taxonomic scope" value="Bacteria"/>
</dbReference>
<name>A0A0H3G356_ZYMMA</name>
<accession>A0A0H3G356</accession>
<dbReference type="Pfam" id="PF02021">
    <property type="entry name" value="UPF0102"/>
    <property type="match status" value="1"/>
</dbReference>
<dbReference type="PANTHER" id="PTHR34039:SF1">
    <property type="entry name" value="UPF0102 PROTEIN YRAN"/>
    <property type="match status" value="1"/>
</dbReference>
<dbReference type="GO" id="GO:0003676">
    <property type="term" value="F:nucleic acid binding"/>
    <property type="evidence" value="ECO:0007669"/>
    <property type="project" value="InterPro"/>
</dbReference>
<gene>
    <name evidence="2" type="ordered locus">Zmob_1383</name>
</gene>
<dbReference type="Gene3D" id="3.40.1350.10">
    <property type="match status" value="1"/>
</dbReference>
<evidence type="ECO:0000313" key="3">
    <source>
        <dbReference type="Proteomes" id="UP000001494"/>
    </source>
</evidence>